<dbReference type="GeneID" id="81676275"/>
<evidence type="ECO:0000313" key="2">
    <source>
        <dbReference type="Proteomes" id="UP001239414"/>
    </source>
</evidence>
<dbReference type="EMBL" id="JASNUO010000001">
    <property type="protein sequence ID" value="MDK4246415.1"/>
    <property type="molecule type" value="Genomic_DNA"/>
</dbReference>
<reference evidence="1 2" key="1">
    <citation type="submission" date="2023-05" db="EMBL/GenBank/DDBJ databases">
        <title>Metabolic capabilities are highly conserved among human nasal-associated Corynebacterium species in pangenomic analyses.</title>
        <authorList>
            <person name="Tran T.H."/>
            <person name="Roberts A.Q."/>
            <person name="Escapa I.F."/>
            <person name="Gao W."/>
            <person name="Conlan S."/>
            <person name="Kong H."/>
            <person name="Segre J.A."/>
            <person name="Kelly M.S."/>
            <person name="Lemon K.P."/>
        </authorList>
    </citation>
    <scope>NUCLEOTIDE SEQUENCE [LARGE SCALE GENOMIC DNA]</scope>
    <source>
        <strain evidence="1 2">KPL3802</strain>
    </source>
</reference>
<keyword evidence="2" id="KW-1185">Reference proteome</keyword>
<sequence>MDINSLADQVMAFFSDGIGAVLRDVFRMLLEIFSPSNSDPATVNH</sequence>
<comment type="caution">
    <text evidence="1">The sequence shown here is derived from an EMBL/GenBank/DDBJ whole genome shotgun (WGS) entry which is preliminary data.</text>
</comment>
<protein>
    <recommendedName>
        <fullName evidence="3">Cell wall channel</fullName>
    </recommendedName>
</protein>
<proteinExistence type="predicted"/>
<name>A0ABT7FM57_9CORY</name>
<accession>A0ABT7FM57</accession>
<dbReference type="Proteomes" id="UP001239414">
    <property type="component" value="Unassembled WGS sequence"/>
</dbReference>
<gene>
    <name evidence="1" type="ORF">QPX34_00020</name>
</gene>
<evidence type="ECO:0008006" key="3">
    <source>
        <dbReference type="Google" id="ProtNLM"/>
    </source>
</evidence>
<organism evidence="1 2">
    <name type="scientific">Corynebacterium accolens</name>
    <dbReference type="NCBI Taxonomy" id="38284"/>
    <lineage>
        <taxon>Bacteria</taxon>
        <taxon>Bacillati</taxon>
        <taxon>Actinomycetota</taxon>
        <taxon>Actinomycetes</taxon>
        <taxon>Mycobacteriales</taxon>
        <taxon>Corynebacteriaceae</taxon>
        <taxon>Corynebacterium</taxon>
    </lineage>
</organism>
<dbReference type="RefSeq" id="WP_005279663.1">
    <property type="nucleotide sequence ID" value="NZ_CP046605.1"/>
</dbReference>
<evidence type="ECO:0000313" key="1">
    <source>
        <dbReference type="EMBL" id="MDK4246415.1"/>
    </source>
</evidence>